<dbReference type="Proteomes" id="UP000253862">
    <property type="component" value="Chromosome"/>
</dbReference>
<keyword evidence="1" id="KW-0472">Membrane</keyword>
<proteinExistence type="predicted"/>
<dbReference type="KEGG" id="foo:CGC45_04685"/>
<sequence length="686" mass="81552">MKKNLCEEVIEFIQNHTRPIAIAVVVLVFILSIKQVISITNLISTIIVCLFVYFFIEDFIKSFIKSKIDKKESLRTKVSIKKGVQIILGDWGAGKTHYFNNVYINENKFHESIVERISCFSYTREEFIKQIVAMSFWNRWLSLNGMLSGYISFNWHNMLPKNKVIFIDDLERLPCNNNMANDFIGIIEKLKKYNHVVIACSHLNIKQEAISQYLEKMADYMPIEITLEKQMESKAIINTIKSTINNISERSSLMREINRLIEKLQLDDGVYKKHKSLVYFFTKNYSFNDSEAINLRNIKKVFENIYIQQEADKIIEVITNLITEELPREMNIENIKSCWRYYKIKEKIQEYLIIYELLFAYPNLKPIIQKYKQKDKTNNSESFKKYIKDYVKDKHLRKLEILNFDHGLEYLINLSFYSIGQLLAEINELSEVNDDDFLSDILAINNITFIKTEKDFFKKESVRDIYGFYKKQALQHLTKDNELNFNAYLRQNTYVGYEGQKEIRLSYKSSSLGGLLCENSDYINSLSSFWNEIMIYLISRYETIEALINKAYQLIKGQEDDFSIYNKYATKMRFLTLIEWYCKKENIKPNISDEIKKYFYEEYNRTSEYLENPGNLKDELFLFDLFINYDTNMQPTIDDVKEAVRLHNKGEDYSELKEKIEQNFYSMFTKVEPSVFKIRENKEVEQ</sequence>
<gene>
    <name evidence="2" type="ORF">CGC43_04700</name>
</gene>
<keyword evidence="1" id="KW-0812">Transmembrane</keyword>
<reference evidence="2 3" key="1">
    <citation type="submission" date="2017-07" db="EMBL/GenBank/DDBJ databases">
        <title>Complete genome sequences and comparative analysis of the novel pathogen Francisella opportunistica.</title>
        <authorList>
            <person name="Dietrich E.A."/>
            <person name="Kingry L.C."/>
            <person name="Petersen J.M."/>
        </authorList>
    </citation>
    <scope>NUCLEOTIDE SEQUENCE [LARGE SCALE GENOMIC DNA]</scope>
    <source>
        <strain evidence="2 3">14-2155</strain>
    </source>
</reference>
<keyword evidence="1" id="KW-1133">Transmembrane helix</keyword>
<evidence type="ECO:0000256" key="1">
    <source>
        <dbReference type="SAM" id="Phobius"/>
    </source>
</evidence>
<keyword evidence="3" id="KW-1185">Reference proteome</keyword>
<dbReference type="InterPro" id="IPR027417">
    <property type="entry name" value="P-loop_NTPase"/>
</dbReference>
<dbReference type="OrthoDB" id="88903at2"/>
<protein>
    <recommendedName>
        <fullName evidence="4">KAP NTPase domain-containing protein</fullName>
    </recommendedName>
</protein>
<evidence type="ECO:0000313" key="2">
    <source>
        <dbReference type="EMBL" id="AXH29930.1"/>
    </source>
</evidence>
<dbReference type="Gene3D" id="3.40.50.300">
    <property type="entry name" value="P-loop containing nucleotide triphosphate hydrolases"/>
    <property type="match status" value="1"/>
</dbReference>
<evidence type="ECO:0000313" key="3">
    <source>
        <dbReference type="Proteomes" id="UP000253862"/>
    </source>
</evidence>
<dbReference type="EMBL" id="CP022375">
    <property type="protein sequence ID" value="AXH29930.1"/>
    <property type="molecule type" value="Genomic_DNA"/>
</dbReference>
<feature type="transmembrane region" description="Helical" evidence="1">
    <location>
        <begin position="43"/>
        <end position="60"/>
    </location>
</feature>
<name>A0A345JRI4_9GAMM</name>
<evidence type="ECO:0008006" key="4">
    <source>
        <dbReference type="Google" id="ProtNLM"/>
    </source>
</evidence>
<dbReference type="SUPFAM" id="SSF52540">
    <property type="entry name" value="P-loop containing nucleoside triphosphate hydrolases"/>
    <property type="match status" value="1"/>
</dbReference>
<organism evidence="2 3">
    <name type="scientific">Francisella opportunistica</name>
    <dbReference type="NCBI Taxonomy" id="2016517"/>
    <lineage>
        <taxon>Bacteria</taxon>
        <taxon>Pseudomonadati</taxon>
        <taxon>Pseudomonadota</taxon>
        <taxon>Gammaproteobacteria</taxon>
        <taxon>Thiotrichales</taxon>
        <taxon>Francisellaceae</taxon>
        <taxon>Francisella</taxon>
    </lineage>
</organism>
<dbReference type="RefSeq" id="WP_071629202.1">
    <property type="nucleotide sequence ID" value="NZ_CP022375.1"/>
</dbReference>
<dbReference type="AlphaFoldDB" id="A0A345JRI4"/>
<accession>A0A345JRI4</accession>